<feature type="compositionally biased region" description="Basic residues" evidence="1">
    <location>
        <begin position="301"/>
        <end position="314"/>
    </location>
</feature>
<dbReference type="Proteomes" id="UP000291343">
    <property type="component" value="Unassembled WGS sequence"/>
</dbReference>
<feature type="region of interest" description="Disordered" evidence="1">
    <location>
        <begin position="582"/>
        <end position="648"/>
    </location>
</feature>
<dbReference type="OrthoDB" id="545169at2759"/>
<feature type="compositionally biased region" description="Basic and acidic residues" evidence="1">
    <location>
        <begin position="681"/>
        <end position="699"/>
    </location>
</feature>
<feature type="region of interest" description="Disordered" evidence="1">
    <location>
        <begin position="681"/>
        <end position="704"/>
    </location>
</feature>
<feature type="compositionally biased region" description="Basic and acidic residues" evidence="1">
    <location>
        <begin position="582"/>
        <end position="612"/>
    </location>
</feature>
<keyword evidence="3" id="KW-1185">Reference proteome</keyword>
<feature type="compositionally biased region" description="Basic and acidic residues" evidence="1">
    <location>
        <begin position="619"/>
        <end position="628"/>
    </location>
</feature>
<feature type="region of interest" description="Disordered" evidence="1">
    <location>
        <begin position="289"/>
        <end position="330"/>
    </location>
</feature>
<dbReference type="InParanoid" id="A0A482XTD5"/>
<name>A0A482XTD5_LAOST</name>
<accession>A0A482XTD5</accession>
<evidence type="ECO:0000313" key="3">
    <source>
        <dbReference type="Proteomes" id="UP000291343"/>
    </source>
</evidence>
<comment type="caution">
    <text evidence="2">The sequence shown here is derived from an EMBL/GenBank/DDBJ whole genome shotgun (WGS) entry which is preliminary data.</text>
</comment>
<dbReference type="PANTHER" id="PTHR22538:SF0">
    <property type="entry name" value="CILIA- AND FLAGELLA-ASSOCIATED PROTEIN 74"/>
    <property type="match status" value="1"/>
</dbReference>
<feature type="region of interest" description="Disordered" evidence="1">
    <location>
        <begin position="49"/>
        <end position="72"/>
    </location>
</feature>
<dbReference type="EMBL" id="QKKF02000377">
    <property type="protein sequence ID" value="RZF49106.1"/>
    <property type="molecule type" value="Genomic_DNA"/>
</dbReference>
<evidence type="ECO:0008006" key="4">
    <source>
        <dbReference type="Google" id="ProtNLM"/>
    </source>
</evidence>
<proteinExistence type="predicted"/>
<dbReference type="PANTHER" id="PTHR22538">
    <property type="entry name" value="CILIA- AND FLAGELLA-ASSOCIATED PROTEIN 74"/>
    <property type="match status" value="1"/>
</dbReference>
<feature type="compositionally biased region" description="Basic residues" evidence="1">
    <location>
        <begin position="629"/>
        <end position="639"/>
    </location>
</feature>
<gene>
    <name evidence="2" type="ORF">LSTR_LSTR008392</name>
</gene>
<dbReference type="AlphaFoldDB" id="A0A482XTD5"/>
<reference evidence="2 3" key="1">
    <citation type="journal article" date="2017" name="Gigascience">
        <title>Genome sequence of the small brown planthopper, Laodelphax striatellus.</title>
        <authorList>
            <person name="Zhu J."/>
            <person name="Jiang F."/>
            <person name="Wang X."/>
            <person name="Yang P."/>
            <person name="Bao Y."/>
            <person name="Zhao W."/>
            <person name="Wang W."/>
            <person name="Lu H."/>
            <person name="Wang Q."/>
            <person name="Cui N."/>
            <person name="Li J."/>
            <person name="Chen X."/>
            <person name="Luo L."/>
            <person name="Yu J."/>
            <person name="Kang L."/>
            <person name="Cui F."/>
        </authorList>
    </citation>
    <scope>NUCLEOTIDE SEQUENCE [LARGE SCALE GENOMIC DNA]</scope>
    <source>
        <strain evidence="2">Lst14</strain>
    </source>
</reference>
<protein>
    <recommendedName>
        <fullName evidence="4">Abnormal spindle-like microcephaly-associated protein ASH domain-containing protein</fullName>
    </recommendedName>
</protein>
<sequence>MSCSDGQQLIRTVIELYTVHSASHYKNIQAKMINQKIEKKEKHINEAELEDINTHSENNEEENTGGMSDIKDSSLDETIKSAQQAYTLISKTTNKDDRLSIRNPNLLDLSNGAIEKHFGSFIYDEGIHDSDKTAPSGVLQSNPNSSDVTEVIPTSHESNAFQDEIHPIEIIYSIPIECLATVVRPIMEFSSQKEILPPTPCGSSSFASVYLRERPQDACVCGEKTKKREFTGNFYLTTDDDCINVQPISGEIHENMSQKIFIEYRPTLEKGAVMQKAYESQLEAEEKLIGSNKNVSGTSKRSSKRSSKKLKTEKKAKGTSTKGKKTPRKVVKIDESKYQQARESLLKSFEPIKKTVIISCKLEILIKNNHNENGRESYQNIVLEEIECHVVCTAVKPDFILKTAARKVDFGLVAGGMHKTMSVEVENISENPIYLRLSHLNPIGSFSHSLRTLPIQCKNYHKFKTGTKEIHKCSVLIDPEETHQIKITFASNDGDSQSFERLDIEGGKTKVVLFLQALPVAKGVLINPLVDFYRMECGFGGQKNVDVMVTSTSKALQQLSIKREYLKAIPLNVLPVFIETKAEKPKSSKRQEKSAESSKSKERPISKEKSEKQTPQNLNKEKLAESSKTKGRPTSKGKLGKQSPQNLNKEEKQFFDNYESNESYEFDDLFSFTFEEVEKIKSRKEKTESKEKEKKKQVESENNNLVPQTKSEIDLQPMGKCRLISMFSVKEADQLHNSVRKFQTPFPDLSDSLDTKMLDLSMQKEKLDSPDKLDSIAFYKSMVFVAKYKVILGLETTILDFYFVGKVIGK</sequence>
<evidence type="ECO:0000313" key="2">
    <source>
        <dbReference type="EMBL" id="RZF49106.1"/>
    </source>
</evidence>
<feature type="compositionally biased region" description="Basic and acidic residues" evidence="1">
    <location>
        <begin position="49"/>
        <end position="58"/>
    </location>
</feature>
<evidence type="ECO:0000256" key="1">
    <source>
        <dbReference type="SAM" id="MobiDB-lite"/>
    </source>
</evidence>
<dbReference type="STRING" id="195883.A0A482XTD5"/>
<organism evidence="2 3">
    <name type="scientific">Laodelphax striatellus</name>
    <name type="common">Small brown planthopper</name>
    <name type="synonym">Delphax striatella</name>
    <dbReference type="NCBI Taxonomy" id="195883"/>
    <lineage>
        <taxon>Eukaryota</taxon>
        <taxon>Metazoa</taxon>
        <taxon>Ecdysozoa</taxon>
        <taxon>Arthropoda</taxon>
        <taxon>Hexapoda</taxon>
        <taxon>Insecta</taxon>
        <taxon>Pterygota</taxon>
        <taxon>Neoptera</taxon>
        <taxon>Paraneoptera</taxon>
        <taxon>Hemiptera</taxon>
        <taxon>Auchenorrhyncha</taxon>
        <taxon>Fulgoroidea</taxon>
        <taxon>Delphacidae</taxon>
        <taxon>Criomorphinae</taxon>
        <taxon>Laodelphax</taxon>
    </lineage>
</organism>